<evidence type="ECO:0000256" key="4">
    <source>
        <dbReference type="ARBA" id="ARBA00022692"/>
    </source>
</evidence>
<reference evidence="9 10" key="1">
    <citation type="submission" date="2015-08" db="EMBL/GenBank/DDBJ databases">
        <authorList>
            <person name="Babu N.S."/>
            <person name="Beckwith C.J."/>
            <person name="Beseler K.G."/>
            <person name="Brison A."/>
            <person name="Carone J.V."/>
            <person name="Caskin T.P."/>
            <person name="Diamond M."/>
            <person name="Durham M.E."/>
            <person name="Foxe J.M."/>
            <person name="Go M."/>
            <person name="Henderson B.A."/>
            <person name="Jones I.B."/>
            <person name="McGettigan J.A."/>
            <person name="Micheletti S.J."/>
            <person name="Nasrallah M.E."/>
            <person name="Ortiz D."/>
            <person name="Piller C.R."/>
            <person name="Privatt S.R."/>
            <person name="Schneider S.L."/>
            <person name="Sharp S."/>
            <person name="Smith T.C."/>
            <person name="Stanton J.D."/>
            <person name="Ullery H.E."/>
            <person name="Wilson R.J."/>
            <person name="Serrano M.G."/>
            <person name="Buck G."/>
            <person name="Lee V."/>
            <person name="Wang Y."/>
            <person name="Carvalho R."/>
            <person name="Voegtly L."/>
            <person name="Shi R."/>
            <person name="Duckworth R."/>
            <person name="Johnson A."/>
            <person name="Loviza R."/>
            <person name="Walstead R."/>
            <person name="Shah Z."/>
            <person name="Kiflezghi M."/>
            <person name="Wade K."/>
            <person name="Ball S.L."/>
            <person name="Bradley K.W."/>
            <person name="Asai D.J."/>
            <person name="Bowman C.A."/>
            <person name="Russell D.A."/>
            <person name="Pope W.H."/>
            <person name="Jacobs-Sera D."/>
            <person name="Hendrix R.W."/>
            <person name="Hatfull G.F."/>
        </authorList>
    </citation>
    <scope>NUCLEOTIDE SEQUENCE [LARGE SCALE GENOMIC DNA]</scope>
    <source>
        <strain evidence="9 10">DSM 27710</strain>
    </source>
</reference>
<accession>A0A0K1PJK2</accession>
<feature type="transmembrane region" description="Helical" evidence="7">
    <location>
        <begin position="323"/>
        <end position="344"/>
    </location>
</feature>
<dbReference type="Gene3D" id="1.20.1720.10">
    <property type="entry name" value="Multidrug resistance protein D"/>
    <property type="match status" value="1"/>
</dbReference>
<feature type="transmembrane region" description="Helical" evidence="7">
    <location>
        <begin position="293"/>
        <end position="311"/>
    </location>
</feature>
<protein>
    <submittedName>
        <fullName evidence="9">Drug resistance transporter, EmrB/QacA family</fullName>
    </submittedName>
</protein>
<dbReference type="Proteomes" id="UP000055590">
    <property type="component" value="Chromosome"/>
</dbReference>
<dbReference type="PRINTS" id="PR01036">
    <property type="entry name" value="TCRTETB"/>
</dbReference>
<feature type="transmembrane region" description="Helical" evidence="7">
    <location>
        <begin position="196"/>
        <end position="215"/>
    </location>
</feature>
<keyword evidence="6 7" id="KW-0472">Membrane</keyword>
<keyword evidence="5 7" id="KW-1133">Transmembrane helix</keyword>
<feature type="transmembrane region" description="Helical" evidence="7">
    <location>
        <begin position="163"/>
        <end position="184"/>
    </location>
</feature>
<feature type="transmembrane region" description="Helical" evidence="7">
    <location>
        <begin position="350"/>
        <end position="373"/>
    </location>
</feature>
<evidence type="ECO:0000313" key="9">
    <source>
        <dbReference type="EMBL" id="AKU93279.1"/>
    </source>
</evidence>
<feature type="transmembrane region" description="Helical" evidence="7">
    <location>
        <begin position="135"/>
        <end position="157"/>
    </location>
</feature>
<keyword evidence="4 7" id="KW-0812">Transmembrane</keyword>
<evidence type="ECO:0000256" key="7">
    <source>
        <dbReference type="SAM" id="Phobius"/>
    </source>
</evidence>
<feature type="transmembrane region" description="Helical" evidence="7">
    <location>
        <begin position="394"/>
        <end position="414"/>
    </location>
</feature>
<dbReference type="AlphaFoldDB" id="A0A0K1PJK2"/>
<gene>
    <name evidence="9" type="ORF">AKJ08_3666</name>
</gene>
<evidence type="ECO:0000256" key="6">
    <source>
        <dbReference type="ARBA" id="ARBA00023136"/>
    </source>
</evidence>
<dbReference type="PATRIC" id="fig|1391653.3.peg.3823"/>
<name>A0A0K1PJK2_9BACT</name>
<evidence type="ECO:0000256" key="3">
    <source>
        <dbReference type="ARBA" id="ARBA00022475"/>
    </source>
</evidence>
<feature type="transmembrane region" description="Helical" evidence="7">
    <location>
        <begin position="102"/>
        <end position="123"/>
    </location>
</feature>
<dbReference type="GO" id="GO:0022857">
    <property type="term" value="F:transmembrane transporter activity"/>
    <property type="evidence" value="ECO:0007669"/>
    <property type="project" value="InterPro"/>
</dbReference>
<dbReference type="PANTHER" id="PTHR23501">
    <property type="entry name" value="MAJOR FACILITATOR SUPERFAMILY"/>
    <property type="match status" value="1"/>
</dbReference>
<dbReference type="GO" id="GO:0005886">
    <property type="term" value="C:plasma membrane"/>
    <property type="evidence" value="ECO:0007669"/>
    <property type="project" value="UniProtKB-SubCell"/>
</dbReference>
<dbReference type="PANTHER" id="PTHR23501:SF191">
    <property type="entry name" value="VACUOLAR BASIC AMINO ACID TRANSPORTER 4"/>
    <property type="match status" value="1"/>
</dbReference>
<dbReference type="CDD" id="cd17502">
    <property type="entry name" value="MFS_Azr1_MDR_like"/>
    <property type="match status" value="1"/>
</dbReference>
<evidence type="ECO:0000313" key="10">
    <source>
        <dbReference type="Proteomes" id="UP000055590"/>
    </source>
</evidence>
<proteinExistence type="predicted"/>
<keyword evidence="10" id="KW-1185">Reference proteome</keyword>
<keyword evidence="2" id="KW-0813">Transport</keyword>
<comment type="subcellular location">
    <subcellularLocation>
        <location evidence="1">Cell membrane</location>
        <topology evidence="1">Multi-pass membrane protein</topology>
    </subcellularLocation>
</comment>
<sequence>MSSSKKTHRPLTLAALLLSLFMAALEMTVVSTAMPTVVGDLGGIQLYSWVFTAYLLTSTVTVPIFGKLADLYGRKPVLLIGSAVFLLGSGLSGLAQTMLQLVLFRAFQGIGAGAMQPVVITVIGDMYTLEERAKVQGFTGAVWGFAGLIGPLLGGWIVHFLSWHWIFFLNIPFGIVSIALVWLFLHEDVEKKPHQLDFVGAGLLTGGVLCLLFGASGAGMGLWPFAAAAIFLALFAVVERKVREPVLPLGLFSEKVIALSSVAGTLLGGTMLAAVTYVPLFVQAILGGSATDAGSAITPMVIGWPIASTIGGRLVPKVGFHPLIRIGLALMAVGGIGTAILLAPGVNLHLIQLLMFVMGAGMGFANTALLLAVQTSVDWKQRGVATASTMFFRTIGGALAVGALGGIVTATLAADPSIPAGAAGQLVGPEHGAGLDPELLRTLSAALASALRVNFWAIAGLATLAFAVGLFFPRTKREKLGALEGAQLHVGE</sequence>
<evidence type="ECO:0000259" key="8">
    <source>
        <dbReference type="PROSITE" id="PS50850"/>
    </source>
</evidence>
<dbReference type="Pfam" id="PF07690">
    <property type="entry name" value="MFS_1"/>
    <property type="match status" value="1"/>
</dbReference>
<dbReference type="InterPro" id="IPR020846">
    <property type="entry name" value="MFS_dom"/>
</dbReference>
<dbReference type="InterPro" id="IPR036259">
    <property type="entry name" value="MFS_trans_sf"/>
</dbReference>
<evidence type="ECO:0000256" key="2">
    <source>
        <dbReference type="ARBA" id="ARBA00022448"/>
    </source>
</evidence>
<dbReference type="Gene3D" id="1.20.1250.20">
    <property type="entry name" value="MFS general substrate transporter like domains"/>
    <property type="match status" value="1"/>
</dbReference>
<feature type="transmembrane region" description="Helical" evidence="7">
    <location>
        <begin position="43"/>
        <end position="65"/>
    </location>
</feature>
<feature type="transmembrane region" description="Helical" evidence="7">
    <location>
        <begin position="77"/>
        <end position="96"/>
    </location>
</feature>
<keyword evidence="3" id="KW-1003">Cell membrane</keyword>
<dbReference type="SUPFAM" id="SSF103473">
    <property type="entry name" value="MFS general substrate transporter"/>
    <property type="match status" value="1"/>
</dbReference>
<dbReference type="KEGG" id="vin:AKJ08_3666"/>
<feature type="domain" description="Major facilitator superfamily (MFS) profile" evidence="8">
    <location>
        <begin position="12"/>
        <end position="477"/>
    </location>
</feature>
<dbReference type="InterPro" id="IPR011701">
    <property type="entry name" value="MFS"/>
</dbReference>
<dbReference type="EMBL" id="CP012332">
    <property type="protein sequence ID" value="AKU93279.1"/>
    <property type="molecule type" value="Genomic_DNA"/>
</dbReference>
<feature type="transmembrane region" description="Helical" evidence="7">
    <location>
        <begin position="221"/>
        <end position="238"/>
    </location>
</feature>
<dbReference type="STRING" id="1391653.AKJ08_3666"/>
<dbReference type="RefSeq" id="WP_276202180.1">
    <property type="nucleotide sequence ID" value="NZ_CP012332.1"/>
</dbReference>
<dbReference type="PROSITE" id="PS50850">
    <property type="entry name" value="MFS"/>
    <property type="match status" value="1"/>
</dbReference>
<feature type="transmembrane region" description="Helical" evidence="7">
    <location>
        <begin position="258"/>
        <end position="281"/>
    </location>
</feature>
<dbReference type="FunFam" id="1.20.1720.10:FF:000004">
    <property type="entry name" value="EmrB/QacA family drug resistance transporter"/>
    <property type="match status" value="1"/>
</dbReference>
<evidence type="ECO:0000256" key="1">
    <source>
        <dbReference type="ARBA" id="ARBA00004651"/>
    </source>
</evidence>
<organism evidence="9 10">
    <name type="scientific">Vulgatibacter incomptus</name>
    <dbReference type="NCBI Taxonomy" id="1391653"/>
    <lineage>
        <taxon>Bacteria</taxon>
        <taxon>Pseudomonadati</taxon>
        <taxon>Myxococcota</taxon>
        <taxon>Myxococcia</taxon>
        <taxon>Myxococcales</taxon>
        <taxon>Cystobacterineae</taxon>
        <taxon>Vulgatibacteraceae</taxon>
        <taxon>Vulgatibacter</taxon>
    </lineage>
</organism>
<evidence type="ECO:0000256" key="5">
    <source>
        <dbReference type="ARBA" id="ARBA00022989"/>
    </source>
</evidence>
<feature type="transmembrane region" description="Helical" evidence="7">
    <location>
        <begin position="453"/>
        <end position="472"/>
    </location>
</feature>